<keyword evidence="3" id="KW-1133">Transmembrane helix</keyword>
<keyword evidence="5" id="KW-1185">Reference proteome</keyword>
<evidence type="ECO:0000256" key="3">
    <source>
        <dbReference type="SAM" id="Phobius"/>
    </source>
</evidence>
<dbReference type="Proteomes" id="UP000009159">
    <property type="component" value="Chromosome"/>
</dbReference>
<evidence type="ECO:0008006" key="6">
    <source>
        <dbReference type="Google" id="ProtNLM"/>
    </source>
</evidence>
<accession>A1T3K6</accession>
<keyword evidence="2 3" id="KW-0472">Membrane</keyword>
<dbReference type="EMBL" id="CP000511">
    <property type="protein sequence ID" value="ABM11756.1"/>
    <property type="molecule type" value="Genomic_DNA"/>
</dbReference>
<protein>
    <recommendedName>
        <fullName evidence="6">Mce-associated membrane protein</fullName>
    </recommendedName>
</protein>
<evidence type="ECO:0000256" key="2">
    <source>
        <dbReference type="ARBA" id="ARBA00023136"/>
    </source>
</evidence>
<name>A1T3K6_MYCVP</name>
<dbReference type="eggNOG" id="COG0443">
    <property type="taxonomic scope" value="Bacteria"/>
</dbReference>
<dbReference type="HOGENOM" id="CLU_072301_3_0_11"/>
<proteinExistence type="predicted"/>
<dbReference type="PANTHER" id="PTHR37042:SF4">
    <property type="entry name" value="OUTER MEMBRANE PROTEIN RV1973"/>
    <property type="match status" value="1"/>
</dbReference>
<sequence length="185" mass="19708">MSSSFRNRFGRRGSQVCERRRAGRRTARIVAFSAIPACVLIFALGAALLRWQVAESRSALAASTAAVEAATVGAVALLSYEPDTVDRELVAVRDRLTGDFRDAFTALTDDVVIPGAKQKQISSAVTVTAASSVSATESHAEVLLFVNQTTVMGSDPPTQTASSVRVSLDYVEGRWLIADFAPTQS</sequence>
<organism evidence="4 5">
    <name type="scientific">Mycolicibacterium vanbaalenii (strain DSM 7251 / JCM 13017 / BCRC 16820 / KCTC 9966 / NRRL B-24157 / PYR-1)</name>
    <name type="common">Mycobacterium vanbaalenii</name>
    <dbReference type="NCBI Taxonomy" id="350058"/>
    <lineage>
        <taxon>Bacteria</taxon>
        <taxon>Bacillati</taxon>
        <taxon>Actinomycetota</taxon>
        <taxon>Actinomycetes</taxon>
        <taxon>Mycobacteriales</taxon>
        <taxon>Mycobacteriaceae</taxon>
        <taxon>Mycolicibacterium</taxon>
    </lineage>
</organism>
<gene>
    <name evidence="4" type="ordered locus">Mvan_0918</name>
</gene>
<dbReference type="PANTHER" id="PTHR37042">
    <property type="entry name" value="OUTER MEMBRANE PROTEIN RV1973"/>
    <property type="match status" value="1"/>
</dbReference>
<evidence type="ECO:0000313" key="5">
    <source>
        <dbReference type="Proteomes" id="UP000009159"/>
    </source>
</evidence>
<dbReference type="KEGG" id="mva:Mvan_0918"/>
<keyword evidence="3" id="KW-0812">Transmembrane</keyword>
<evidence type="ECO:0000256" key="1">
    <source>
        <dbReference type="ARBA" id="ARBA00004370"/>
    </source>
</evidence>
<evidence type="ECO:0000313" key="4">
    <source>
        <dbReference type="EMBL" id="ABM11756.1"/>
    </source>
</evidence>
<dbReference type="GO" id="GO:0016020">
    <property type="term" value="C:membrane"/>
    <property type="evidence" value="ECO:0007669"/>
    <property type="project" value="UniProtKB-SubCell"/>
</dbReference>
<reference evidence="4" key="1">
    <citation type="submission" date="2006-12" db="EMBL/GenBank/DDBJ databases">
        <title>Complete sequence of Mycobacterium vanbaalenii PYR-1.</title>
        <authorList>
            <consortium name="US DOE Joint Genome Institute"/>
            <person name="Copeland A."/>
            <person name="Lucas S."/>
            <person name="Lapidus A."/>
            <person name="Barry K."/>
            <person name="Detter J.C."/>
            <person name="Glavina del Rio T."/>
            <person name="Hammon N."/>
            <person name="Israni S."/>
            <person name="Dalin E."/>
            <person name="Tice H."/>
            <person name="Pitluck S."/>
            <person name="Singan V."/>
            <person name="Schmutz J."/>
            <person name="Larimer F."/>
            <person name="Land M."/>
            <person name="Hauser L."/>
            <person name="Kyrpides N."/>
            <person name="Anderson I.J."/>
            <person name="Miller C."/>
            <person name="Richardson P."/>
        </authorList>
    </citation>
    <scope>NUCLEOTIDE SEQUENCE [LARGE SCALE GENOMIC DNA]</scope>
    <source>
        <strain evidence="4">PYR-1</strain>
    </source>
</reference>
<comment type="subcellular location">
    <subcellularLocation>
        <location evidence="1">Membrane</location>
    </subcellularLocation>
</comment>
<feature type="transmembrane region" description="Helical" evidence="3">
    <location>
        <begin position="29"/>
        <end position="53"/>
    </location>
</feature>
<dbReference type="AlphaFoldDB" id="A1T3K6"/>
<dbReference type="STRING" id="350058.Mvan_0918"/>